<comment type="caution">
    <text evidence="2">The sequence shown here is derived from an EMBL/GenBank/DDBJ whole genome shotgun (WGS) entry which is preliminary data.</text>
</comment>
<protein>
    <submittedName>
        <fullName evidence="2">Uncharacterized protein</fullName>
    </submittedName>
</protein>
<reference evidence="2 3" key="1">
    <citation type="submission" date="2019-05" db="EMBL/GenBank/DDBJ databases">
        <title>Another draft genome of Portunus trituberculatus and its Hox gene families provides insights of decapod evolution.</title>
        <authorList>
            <person name="Jeong J.-H."/>
            <person name="Song I."/>
            <person name="Kim S."/>
            <person name="Choi T."/>
            <person name="Kim D."/>
            <person name="Ryu S."/>
            <person name="Kim W."/>
        </authorList>
    </citation>
    <scope>NUCLEOTIDE SEQUENCE [LARGE SCALE GENOMIC DNA]</scope>
    <source>
        <tissue evidence="2">Muscle</tissue>
    </source>
</reference>
<keyword evidence="3" id="KW-1185">Reference proteome</keyword>
<proteinExistence type="predicted"/>
<dbReference type="EMBL" id="VSRR010002858">
    <property type="protein sequence ID" value="MPC33554.1"/>
    <property type="molecule type" value="Genomic_DNA"/>
</dbReference>
<evidence type="ECO:0000313" key="2">
    <source>
        <dbReference type="EMBL" id="MPC33554.1"/>
    </source>
</evidence>
<evidence type="ECO:0000256" key="1">
    <source>
        <dbReference type="SAM" id="MobiDB-lite"/>
    </source>
</evidence>
<evidence type="ECO:0000313" key="3">
    <source>
        <dbReference type="Proteomes" id="UP000324222"/>
    </source>
</evidence>
<gene>
    <name evidence="2" type="ORF">E2C01_026909</name>
</gene>
<accession>A0A5B7EMB7</accession>
<feature type="region of interest" description="Disordered" evidence="1">
    <location>
        <begin position="117"/>
        <end position="140"/>
    </location>
</feature>
<sequence>MCGLKRTYRNAITRNRFHEGRPQLTCLFPEHGQHERLLVRVCVAEQCDYVAESSQEDYSFGIWEPLPRVDALPNLGPWPGFEPVCLRTLGPTKRARSRCTTAAPYKRLSSTRMHSSSTALSYPSTSFPHKARQSGVAFLN</sequence>
<dbReference type="Proteomes" id="UP000324222">
    <property type="component" value="Unassembled WGS sequence"/>
</dbReference>
<feature type="compositionally biased region" description="Low complexity" evidence="1">
    <location>
        <begin position="117"/>
        <end position="126"/>
    </location>
</feature>
<name>A0A5B7EMB7_PORTR</name>
<organism evidence="2 3">
    <name type="scientific">Portunus trituberculatus</name>
    <name type="common">Swimming crab</name>
    <name type="synonym">Neptunus trituberculatus</name>
    <dbReference type="NCBI Taxonomy" id="210409"/>
    <lineage>
        <taxon>Eukaryota</taxon>
        <taxon>Metazoa</taxon>
        <taxon>Ecdysozoa</taxon>
        <taxon>Arthropoda</taxon>
        <taxon>Crustacea</taxon>
        <taxon>Multicrustacea</taxon>
        <taxon>Malacostraca</taxon>
        <taxon>Eumalacostraca</taxon>
        <taxon>Eucarida</taxon>
        <taxon>Decapoda</taxon>
        <taxon>Pleocyemata</taxon>
        <taxon>Brachyura</taxon>
        <taxon>Eubrachyura</taxon>
        <taxon>Portunoidea</taxon>
        <taxon>Portunidae</taxon>
        <taxon>Portuninae</taxon>
        <taxon>Portunus</taxon>
    </lineage>
</organism>
<dbReference type="AlphaFoldDB" id="A0A5B7EMB7"/>